<feature type="region of interest" description="Disordered" evidence="1">
    <location>
        <begin position="179"/>
        <end position="207"/>
    </location>
</feature>
<accession>A0ABR4ABD3</accession>
<feature type="region of interest" description="Disordered" evidence="1">
    <location>
        <begin position="360"/>
        <end position="385"/>
    </location>
</feature>
<name>A0ABR4ABD3_9LECA</name>
<feature type="compositionally biased region" description="Polar residues" evidence="1">
    <location>
        <begin position="767"/>
        <end position="794"/>
    </location>
</feature>
<evidence type="ECO:0000313" key="2">
    <source>
        <dbReference type="EMBL" id="KAL2043177.1"/>
    </source>
</evidence>
<gene>
    <name evidence="2" type="ORF">N7G274_004237</name>
</gene>
<comment type="caution">
    <text evidence="2">The sequence shown here is derived from an EMBL/GenBank/DDBJ whole genome shotgun (WGS) entry which is preliminary data.</text>
</comment>
<evidence type="ECO:0000256" key="1">
    <source>
        <dbReference type="SAM" id="MobiDB-lite"/>
    </source>
</evidence>
<feature type="compositionally biased region" description="Polar residues" evidence="1">
    <location>
        <begin position="627"/>
        <end position="637"/>
    </location>
</feature>
<feature type="compositionally biased region" description="Low complexity" evidence="1">
    <location>
        <begin position="57"/>
        <end position="78"/>
    </location>
</feature>
<evidence type="ECO:0000313" key="3">
    <source>
        <dbReference type="Proteomes" id="UP001590950"/>
    </source>
</evidence>
<feature type="region of interest" description="Disordered" evidence="1">
    <location>
        <begin position="144"/>
        <end position="163"/>
    </location>
</feature>
<proteinExistence type="predicted"/>
<feature type="compositionally biased region" description="Basic residues" evidence="1">
    <location>
        <begin position="96"/>
        <end position="106"/>
    </location>
</feature>
<dbReference type="EMBL" id="JBEFKJ010000012">
    <property type="protein sequence ID" value="KAL2043177.1"/>
    <property type="molecule type" value="Genomic_DNA"/>
</dbReference>
<feature type="region of interest" description="Disordered" evidence="1">
    <location>
        <begin position="1"/>
        <end position="26"/>
    </location>
</feature>
<keyword evidence="3" id="KW-1185">Reference proteome</keyword>
<organism evidence="2 3">
    <name type="scientific">Stereocaulon virgatum</name>
    <dbReference type="NCBI Taxonomy" id="373712"/>
    <lineage>
        <taxon>Eukaryota</taxon>
        <taxon>Fungi</taxon>
        <taxon>Dikarya</taxon>
        <taxon>Ascomycota</taxon>
        <taxon>Pezizomycotina</taxon>
        <taxon>Lecanoromycetes</taxon>
        <taxon>OSLEUM clade</taxon>
        <taxon>Lecanoromycetidae</taxon>
        <taxon>Lecanorales</taxon>
        <taxon>Lecanorineae</taxon>
        <taxon>Stereocaulaceae</taxon>
        <taxon>Stereocaulon</taxon>
    </lineage>
</organism>
<feature type="region of interest" description="Disordered" evidence="1">
    <location>
        <begin position="452"/>
        <end position="479"/>
    </location>
</feature>
<feature type="region of interest" description="Disordered" evidence="1">
    <location>
        <begin position="614"/>
        <end position="647"/>
    </location>
</feature>
<sequence length="810" mass="89746">MVSFVTLSRVPPFEASPASASPARNFENDALIDEQLVTATTPLSSSCRTSDIHIPPSTKAQSSPSTLSSTNSLFPTSSKDNETAKISPATPTQLHHGFRTSPKSKPKPSLSKKDNKAATPSAIFSSRLCYSPEQVPTRILQKNDPRELDSHSNHFPPVTDLATDQRGAISAVVPRTFRHADQYDQPSKPENRAPALSQDIHEQEAREAGAAALLAISRRAESEESDDDEEEPNLIGSIESPIYCHGNDLRLNATQGNAIWALSKVPRNNVNLPLGTTNHEGETECNRCNLVNEALTHQRYLRGYTKCKDCRDLARSKPNCKDCKRLPYVDKRSAREKTVPLAETARDDLHGKKTWGAASYEETQSRYQTQDQTLESRQDQQYPKTKSHCNILGQDQQYAQSQCRLEPYTPRQLRYSRNLLVNNGYLNKPPPTPEHAATYPLPCPNAATEEIEQPNQEAAPAATSASPGDEISKKHPSVSNTQQACLEDYLYAVERAKNEMHTAVYCTLHEIDRDEFENQYQQRLTNAGAPTPEQRKRDADAIKREATQDMDRYMKQVYSEERMAAALYGLPIEPVRLDDGPTTLRKAKAKRMGRAIGKRNPLKELESTLLVAPPPALPSKNGPRAYTSRQSNLSTTLDLDDSPKLNNTKMTQRKKENAVALDRDLKLMADGGSRPVAEQRRHDIAMDPDNVNINAFVKSAMAKKRTFADANMMNTTTRVSNTEGTTVMPTLPPTKKVKSTLKVNPKADPAHPDHAEFMALMGKEPQSKSVANAHSQTTLASAHSQTTPTPQPANTRPKRTSKAQQRLSGN</sequence>
<feature type="region of interest" description="Disordered" evidence="1">
    <location>
        <begin position="40"/>
        <end position="118"/>
    </location>
</feature>
<dbReference type="Proteomes" id="UP001590950">
    <property type="component" value="Unassembled WGS sequence"/>
</dbReference>
<feature type="compositionally biased region" description="Low complexity" evidence="1">
    <location>
        <begin position="11"/>
        <end position="23"/>
    </location>
</feature>
<feature type="region of interest" description="Disordered" evidence="1">
    <location>
        <begin position="740"/>
        <end position="810"/>
    </location>
</feature>
<protein>
    <submittedName>
        <fullName evidence="2">Uncharacterized protein</fullName>
    </submittedName>
</protein>
<feature type="compositionally biased region" description="Polar residues" evidence="1">
    <location>
        <begin position="361"/>
        <end position="384"/>
    </location>
</feature>
<feature type="compositionally biased region" description="Basic and acidic residues" evidence="1">
    <location>
        <begin position="179"/>
        <end position="191"/>
    </location>
</feature>
<feature type="compositionally biased region" description="Polar residues" evidence="1">
    <location>
        <begin position="40"/>
        <end position="49"/>
    </location>
</feature>
<reference evidence="2 3" key="1">
    <citation type="submission" date="2024-09" db="EMBL/GenBank/DDBJ databases">
        <title>Rethinking Asexuality: The Enigmatic Case of Functional Sexual Genes in Lepraria (Stereocaulaceae).</title>
        <authorList>
            <person name="Doellman M."/>
            <person name="Sun Y."/>
            <person name="Barcenas-Pena A."/>
            <person name="Lumbsch H.T."/>
            <person name="Grewe F."/>
        </authorList>
    </citation>
    <scope>NUCLEOTIDE SEQUENCE [LARGE SCALE GENOMIC DNA]</scope>
    <source>
        <strain evidence="2 3">Mercado 3170</strain>
    </source>
</reference>